<dbReference type="EMBL" id="LAZR01005701">
    <property type="protein sequence ID" value="KKM97844.1"/>
    <property type="molecule type" value="Genomic_DNA"/>
</dbReference>
<dbReference type="PANTHER" id="PTHR43174">
    <property type="entry name" value="UDP-N-ACETYLGLUCOSAMINE 2-EPIMERASE"/>
    <property type="match status" value="1"/>
</dbReference>
<feature type="domain" description="UDP-N-acetylglucosamine 2-epimerase" evidence="1">
    <location>
        <begin position="23"/>
        <end position="374"/>
    </location>
</feature>
<proteinExistence type="predicted"/>
<organism evidence="2">
    <name type="scientific">marine sediment metagenome</name>
    <dbReference type="NCBI Taxonomy" id="412755"/>
    <lineage>
        <taxon>unclassified sequences</taxon>
        <taxon>metagenomes</taxon>
        <taxon>ecological metagenomes</taxon>
    </lineage>
</organism>
<dbReference type="InterPro" id="IPR029767">
    <property type="entry name" value="WecB-like"/>
</dbReference>
<evidence type="ECO:0000259" key="1">
    <source>
        <dbReference type="Pfam" id="PF02350"/>
    </source>
</evidence>
<dbReference type="CDD" id="cd03786">
    <property type="entry name" value="GTB_UDP-GlcNAc_2-Epimerase"/>
    <property type="match status" value="1"/>
</dbReference>
<dbReference type="SUPFAM" id="SSF53756">
    <property type="entry name" value="UDP-Glycosyltransferase/glycogen phosphorylase"/>
    <property type="match status" value="1"/>
</dbReference>
<accession>A0A0F9LRS8</accession>
<dbReference type="Gene3D" id="3.40.50.2000">
    <property type="entry name" value="Glycogen Phosphorylase B"/>
    <property type="match status" value="2"/>
</dbReference>
<gene>
    <name evidence="2" type="ORF">LCGC14_1164000</name>
</gene>
<name>A0A0F9LRS8_9ZZZZ</name>
<dbReference type="NCBIfam" id="TIGR00236">
    <property type="entry name" value="wecB"/>
    <property type="match status" value="1"/>
</dbReference>
<dbReference type="AlphaFoldDB" id="A0A0F9LRS8"/>
<dbReference type="InterPro" id="IPR003331">
    <property type="entry name" value="UDP_GlcNAc_Epimerase_2_dom"/>
</dbReference>
<reference evidence="2" key="1">
    <citation type="journal article" date="2015" name="Nature">
        <title>Complex archaea that bridge the gap between prokaryotes and eukaryotes.</title>
        <authorList>
            <person name="Spang A."/>
            <person name="Saw J.H."/>
            <person name="Jorgensen S.L."/>
            <person name="Zaremba-Niedzwiedzka K."/>
            <person name="Martijn J."/>
            <person name="Lind A.E."/>
            <person name="van Eijk R."/>
            <person name="Schleper C."/>
            <person name="Guy L."/>
            <person name="Ettema T.J."/>
        </authorList>
    </citation>
    <scope>NUCLEOTIDE SEQUENCE</scope>
</reference>
<sequence length="378" mass="43364">MIYIVAGARPNFMKVAPLIKQMKKKGIKFKFIHTGQHYDFRMSKIFFRDLEIPEPDIHLNVKSGSHATQTAKIMISFEEHLLKDKPSLVIVVGDVNSTLACSLTAKKMGIKVAHIEAGLRSFDMTMPEEINRILTDHISDYLFVSEESGMVNLNAEGIKNNVFFVGNIMIENLINNLEKIKNQSFLFLEDEKGRTYAFISNTRKYVNSKDDKMYALITFHRPTNVDNKKDLENIINILKFVKDQIHVIFVIHPRTEASIVKHNLRDEFNMDNVQLLDSMGYLEFLDLMVNAKLIITDSGGIQEEASYLKVPVLTARKTTERPITITEGTNTITGINIRLIKKYVNDILLGNYKKGQDIKKWDNLVSKRIIKILKEELK</sequence>
<evidence type="ECO:0000313" key="2">
    <source>
        <dbReference type="EMBL" id="KKM97844.1"/>
    </source>
</evidence>
<dbReference type="Pfam" id="PF02350">
    <property type="entry name" value="Epimerase_2"/>
    <property type="match status" value="1"/>
</dbReference>
<dbReference type="PANTHER" id="PTHR43174:SF1">
    <property type="entry name" value="UDP-N-ACETYLGLUCOSAMINE 2-EPIMERASE"/>
    <property type="match status" value="1"/>
</dbReference>
<protein>
    <recommendedName>
        <fullName evidence="1">UDP-N-acetylglucosamine 2-epimerase domain-containing protein</fullName>
    </recommendedName>
</protein>
<comment type="caution">
    <text evidence="2">The sequence shown here is derived from an EMBL/GenBank/DDBJ whole genome shotgun (WGS) entry which is preliminary data.</text>
</comment>